<name>A0A8H7ZFF2_9ASCO</name>
<gene>
    <name evidence="3" type="ORF">I9W82_005492</name>
</gene>
<evidence type="ECO:0000259" key="2">
    <source>
        <dbReference type="Pfam" id="PF06422"/>
    </source>
</evidence>
<evidence type="ECO:0000256" key="1">
    <source>
        <dbReference type="ARBA" id="ARBA00022448"/>
    </source>
</evidence>
<dbReference type="GeneID" id="93654121"/>
<dbReference type="RefSeq" id="XP_067546972.1">
    <property type="nucleotide sequence ID" value="XM_067694674.1"/>
</dbReference>
<sequence length="319" mass="35242">MQGQLLKSMKTLQKQIGLAQLSAQKTGSGVVNGTDYLRLSYEYYNAHKWRNWGITVGFVVLTEFNKGAMQKGEIVLSLRERLMVQSITALTGARGADLHLTTSTVREALQFSAYLRQSDKISKKEKDEYVDLLEMTSYGDALVGVAGEGLNVEQRKRLTIGVEPKLLLFLAIRLTNRAEFDRLLQRGGQTVYFGDLGENFESNGVRSMSSGSQPSRMNDCKLYIRFTLCLPFCGVPKTGDQLPGFLDHVPLQPIYLSMAVGLANNSAECSSTEPPSGQSCSYLKSYVEKGGGYIVDTNGCQVLYHPGLVICFTTVRMLL</sequence>
<dbReference type="PANTHER" id="PTHR19241">
    <property type="entry name" value="ATP-BINDING CASSETTE TRANSPORTER"/>
    <property type="match status" value="1"/>
</dbReference>
<dbReference type="OrthoDB" id="245989at2759"/>
<keyword evidence="4" id="KW-1185">Reference proteome</keyword>
<proteinExistence type="predicted"/>
<accession>A0A8H7ZFF2</accession>
<evidence type="ECO:0000313" key="4">
    <source>
        <dbReference type="Proteomes" id="UP000669133"/>
    </source>
</evidence>
<dbReference type="GO" id="GO:0005524">
    <property type="term" value="F:ATP binding"/>
    <property type="evidence" value="ECO:0007669"/>
    <property type="project" value="InterPro"/>
</dbReference>
<dbReference type="Pfam" id="PF06422">
    <property type="entry name" value="PDR_CDR"/>
    <property type="match status" value="1"/>
</dbReference>
<dbReference type="InterPro" id="IPR010929">
    <property type="entry name" value="PDR_CDR_ABC"/>
</dbReference>
<feature type="domain" description="CDR ABC transporter" evidence="2">
    <location>
        <begin position="21"/>
        <end position="81"/>
    </location>
</feature>
<dbReference type="EMBL" id="JAEOAQ010000007">
    <property type="protein sequence ID" value="KAG5417856.1"/>
    <property type="molecule type" value="Genomic_DNA"/>
</dbReference>
<protein>
    <submittedName>
        <fullName evidence="3">CDR1</fullName>
    </submittedName>
</protein>
<comment type="caution">
    <text evidence="3">The sequence shown here is derived from an EMBL/GenBank/DDBJ whole genome shotgun (WGS) entry which is preliminary data.</text>
</comment>
<reference evidence="3 4" key="1">
    <citation type="submission" date="2020-12" db="EMBL/GenBank/DDBJ databases">
        <title>Effect of drift, selection, and recombination on the evolution of hybrid genomes in Candida yeast pathogens.</title>
        <authorList>
            <person name="Mixao V."/>
            <person name="Ksiezopolska E."/>
            <person name="Saus E."/>
            <person name="Boekhout T."/>
            <person name="Gacser A."/>
            <person name="Gabaldon T."/>
        </authorList>
    </citation>
    <scope>NUCLEOTIDE SEQUENCE [LARGE SCALE GENOMIC DNA]</scope>
    <source>
        <strain evidence="3 4">BP57</strain>
    </source>
</reference>
<keyword evidence="1" id="KW-0813">Transport</keyword>
<evidence type="ECO:0000313" key="3">
    <source>
        <dbReference type="EMBL" id="KAG5417856.1"/>
    </source>
</evidence>
<dbReference type="Proteomes" id="UP000669133">
    <property type="component" value="Unassembled WGS sequence"/>
</dbReference>
<dbReference type="GO" id="GO:0042626">
    <property type="term" value="F:ATPase-coupled transmembrane transporter activity"/>
    <property type="evidence" value="ECO:0007669"/>
    <property type="project" value="InterPro"/>
</dbReference>
<organism evidence="3 4">
    <name type="scientific">Candida metapsilosis</name>
    <dbReference type="NCBI Taxonomy" id="273372"/>
    <lineage>
        <taxon>Eukaryota</taxon>
        <taxon>Fungi</taxon>
        <taxon>Dikarya</taxon>
        <taxon>Ascomycota</taxon>
        <taxon>Saccharomycotina</taxon>
        <taxon>Pichiomycetes</taxon>
        <taxon>Debaryomycetaceae</taxon>
        <taxon>Candida/Lodderomyces clade</taxon>
        <taxon>Candida</taxon>
    </lineage>
</organism>
<dbReference type="GO" id="GO:0016020">
    <property type="term" value="C:membrane"/>
    <property type="evidence" value="ECO:0007669"/>
    <property type="project" value="InterPro"/>
</dbReference>
<dbReference type="AlphaFoldDB" id="A0A8H7ZFF2"/>